<dbReference type="GO" id="GO:0006644">
    <property type="term" value="P:phospholipid metabolic process"/>
    <property type="evidence" value="ECO:0007669"/>
    <property type="project" value="InterPro"/>
</dbReference>
<dbReference type="AlphaFoldDB" id="A0A433Q4G1"/>
<keyword evidence="10" id="KW-1185">Reference proteome</keyword>
<keyword evidence="5 6" id="KW-0472">Membrane</keyword>
<keyword evidence="7" id="KW-0732">Signal</keyword>
<feature type="transmembrane region" description="Helical" evidence="6">
    <location>
        <begin position="166"/>
        <end position="186"/>
    </location>
</feature>
<dbReference type="PANTHER" id="PTHR10165">
    <property type="entry name" value="LIPID PHOSPHATE PHOSPHATASE"/>
    <property type="match status" value="1"/>
</dbReference>
<feature type="signal peptide" evidence="7">
    <location>
        <begin position="1"/>
        <end position="20"/>
    </location>
</feature>
<evidence type="ECO:0000313" key="9">
    <source>
        <dbReference type="EMBL" id="RUS24676.1"/>
    </source>
</evidence>
<dbReference type="SUPFAM" id="SSF48317">
    <property type="entry name" value="Acid phosphatase/Vanadium-dependent haloperoxidase"/>
    <property type="match status" value="1"/>
</dbReference>
<dbReference type="Proteomes" id="UP000274822">
    <property type="component" value="Unassembled WGS sequence"/>
</dbReference>
<comment type="caution">
    <text evidence="9">The sequence shown here is derived from an EMBL/GenBank/DDBJ whole genome shotgun (WGS) entry which is preliminary data.</text>
</comment>
<evidence type="ECO:0000259" key="8">
    <source>
        <dbReference type="SMART" id="SM00014"/>
    </source>
</evidence>
<evidence type="ECO:0000256" key="2">
    <source>
        <dbReference type="ARBA" id="ARBA00008816"/>
    </source>
</evidence>
<evidence type="ECO:0000256" key="3">
    <source>
        <dbReference type="ARBA" id="ARBA00022692"/>
    </source>
</evidence>
<reference evidence="9 10" key="1">
    <citation type="journal article" date="2018" name="New Phytol.">
        <title>Phylogenomics of Endogonaceae and evolution of mycorrhizas within Mucoromycota.</title>
        <authorList>
            <person name="Chang Y."/>
            <person name="Desiro A."/>
            <person name="Na H."/>
            <person name="Sandor L."/>
            <person name="Lipzen A."/>
            <person name="Clum A."/>
            <person name="Barry K."/>
            <person name="Grigoriev I.V."/>
            <person name="Martin F.M."/>
            <person name="Stajich J.E."/>
            <person name="Smith M.E."/>
            <person name="Bonito G."/>
            <person name="Spatafora J.W."/>
        </authorList>
    </citation>
    <scope>NUCLEOTIDE SEQUENCE [LARGE SCALE GENOMIC DNA]</scope>
    <source>
        <strain evidence="9 10">AD002</strain>
    </source>
</reference>
<dbReference type="EMBL" id="RBNJ01015285">
    <property type="protein sequence ID" value="RUS24676.1"/>
    <property type="molecule type" value="Genomic_DNA"/>
</dbReference>
<evidence type="ECO:0000256" key="4">
    <source>
        <dbReference type="ARBA" id="ARBA00022989"/>
    </source>
</evidence>
<dbReference type="Gene3D" id="1.20.144.10">
    <property type="entry name" value="Phosphatidic acid phosphatase type 2/haloperoxidase"/>
    <property type="match status" value="1"/>
</dbReference>
<feature type="domain" description="Phosphatidic acid phosphatase type 2/haloperoxidase" evidence="8">
    <location>
        <begin position="159"/>
        <end position="303"/>
    </location>
</feature>
<feature type="transmembrane region" description="Helical" evidence="6">
    <location>
        <begin position="257"/>
        <end position="278"/>
    </location>
</feature>
<dbReference type="GO" id="GO:0016020">
    <property type="term" value="C:membrane"/>
    <property type="evidence" value="ECO:0007669"/>
    <property type="project" value="UniProtKB-SubCell"/>
</dbReference>
<evidence type="ECO:0000256" key="1">
    <source>
        <dbReference type="ARBA" id="ARBA00004141"/>
    </source>
</evidence>
<gene>
    <name evidence="9" type="ORF">BC938DRAFT_473242</name>
</gene>
<dbReference type="InterPro" id="IPR036938">
    <property type="entry name" value="PAP2/HPO_sf"/>
</dbReference>
<dbReference type="GO" id="GO:0008195">
    <property type="term" value="F:phosphatidate phosphatase activity"/>
    <property type="evidence" value="ECO:0007669"/>
    <property type="project" value="TreeGrafter"/>
</dbReference>
<evidence type="ECO:0000256" key="7">
    <source>
        <dbReference type="SAM" id="SignalP"/>
    </source>
</evidence>
<evidence type="ECO:0000256" key="5">
    <source>
        <dbReference type="ARBA" id="ARBA00023136"/>
    </source>
</evidence>
<feature type="transmembrane region" description="Helical" evidence="6">
    <location>
        <begin position="131"/>
        <end position="150"/>
    </location>
</feature>
<name>A0A433Q4G1_9FUNG</name>
<dbReference type="GO" id="GO:0046839">
    <property type="term" value="P:phospholipid dephosphorylation"/>
    <property type="evidence" value="ECO:0007669"/>
    <property type="project" value="TreeGrafter"/>
</dbReference>
<organism evidence="9 10">
    <name type="scientific">Jimgerdemannia flammicorona</name>
    <dbReference type="NCBI Taxonomy" id="994334"/>
    <lineage>
        <taxon>Eukaryota</taxon>
        <taxon>Fungi</taxon>
        <taxon>Fungi incertae sedis</taxon>
        <taxon>Mucoromycota</taxon>
        <taxon>Mucoromycotina</taxon>
        <taxon>Endogonomycetes</taxon>
        <taxon>Endogonales</taxon>
        <taxon>Endogonaceae</taxon>
        <taxon>Jimgerdemannia</taxon>
    </lineage>
</organism>
<feature type="transmembrane region" description="Helical" evidence="6">
    <location>
        <begin position="284"/>
        <end position="303"/>
    </location>
</feature>
<evidence type="ECO:0000256" key="6">
    <source>
        <dbReference type="SAM" id="Phobius"/>
    </source>
</evidence>
<dbReference type="SMART" id="SM00014">
    <property type="entry name" value="acidPPc"/>
    <property type="match status" value="1"/>
</dbReference>
<keyword evidence="3 6" id="KW-0812">Transmembrane</keyword>
<dbReference type="Pfam" id="PF01569">
    <property type="entry name" value="PAP2"/>
    <property type="match status" value="1"/>
</dbReference>
<proteinExistence type="inferred from homology"/>
<dbReference type="InterPro" id="IPR000326">
    <property type="entry name" value="PAP2/HPO"/>
</dbReference>
<comment type="similarity">
    <text evidence="2">Belongs to the PA-phosphatase related phosphoesterase family.</text>
</comment>
<feature type="transmembrane region" description="Helical" evidence="6">
    <location>
        <begin position="76"/>
        <end position="98"/>
    </location>
</feature>
<protein>
    <submittedName>
        <fullName evidence="9">PAP2 superfamily-domain-containing protein</fullName>
    </submittedName>
</protein>
<comment type="subcellular location">
    <subcellularLocation>
        <location evidence="1">Membrane</location>
        <topology evidence="1">Multi-pass membrane protein</topology>
    </subcellularLocation>
</comment>
<evidence type="ECO:0000313" key="10">
    <source>
        <dbReference type="Proteomes" id="UP000274822"/>
    </source>
</evidence>
<sequence>MGMLICLWFIVQKFLSPVSSCLLLMESTPSGPEKTTKEAKKRSCLPLIPLPTHFYDTQFPNAALDPTDKPSRKRHWFIAFALDWVLIALLLGLGQYFFSGPQPPKAYFALNDVSLQHPEVPEIISATNATIINAVGPLIILAVIELLFFFNKWDAYHMVKGHGESIAISLFFTSLLWIIVGGSLGLRPTFLTKCQPDPTKIVAGQIYYSNEVCKQELGKFEYQGFPSGHSSTAFAGWTFFTLYINAKIKPWGGSAQLWKVLILILPTIFASWISLTRVIDYHHFPYQIITGGLIGIASALIAYRINYGSDGNWLWGTGSSNDNHIPAHYIRLATEPEITADDVMLTQIVTTPMRYGSTPALIERTEENVQAV</sequence>
<dbReference type="InterPro" id="IPR043216">
    <property type="entry name" value="PAP-like"/>
</dbReference>
<accession>A0A433Q4G1</accession>
<dbReference type="PANTHER" id="PTHR10165:SF35">
    <property type="entry name" value="RE23632P"/>
    <property type="match status" value="1"/>
</dbReference>
<dbReference type="CDD" id="cd03390">
    <property type="entry name" value="PAP2_containing_1_like"/>
    <property type="match status" value="1"/>
</dbReference>
<keyword evidence="4 6" id="KW-1133">Transmembrane helix</keyword>
<feature type="chain" id="PRO_5019233802" evidence="7">
    <location>
        <begin position="21"/>
        <end position="372"/>
    </location>
</feature>